<evidence type="ECO:0000259" key="1">
    <source>
        <dbReference type="PROSITE" id="PS50181"/>
    </source>
</evidence>
<protein>
    <recommendedName>
        <fullName evidence="1">F-box domain-containing protein</fullName>
    </recommendedName>
</protein>
<dbReference type="AlphaFoldDB" id="A0A2H3B7W4"/>
<dbReference type="Proteomes" id="UP000218334">
    <property type="component" value="Unassembled WGS sequence"/>
</dbReference>
<gene>
    <name evidence="2" type="ORF">ARMSODRAFT_1006828</name>
</gene>
<proteinExistence type="predicted"/>
<name>A0A2H3B7W4_9AGAR</name>
<organism evidence="2 3">
    <name type="scientific">Armillaria solidipes</name>
    <dbReference type="NCBI Taxonomy" id="1076256"/>
    <lineage>
        <taxon>Eukaryota</taxon>
        <taxon>Fungi</taxon>
        <taxon>Dikarya</taxon>
        <taxon>Basidiomycota</taxon>
        <taxon>Agaricomycotina</taxon>
        <taxon>Agaricomycetes</taxon>
        <taxon>Agaricomycetidae</taxon>
        <taxon>Agaricales</taxon>
        <taxon>Marasmiineae</taxon>
        <taxon>Physalacriaceae</taxon>
        <taxon>Armillaria</taxon>
    </lineage>
</organism>
<dbReference type="PROSITE" id="PS50181">
    <property type="entry name" value="FBOX"/>
    <property type="match status" value="1"/>
</dbReference>
<reference evidence="3" key="1">
    <citation type="journal article" date="2017" name="Nat. Ecol. Evol.">
        <title>Genome expansion and lineage-specific genetic innovations in the forest pathogenic fungi Armillaria.</title>
        <authorList>
            <person name="Sipos G."/>
            <person name="Prasanna A.N."/>
            <person name="Walter M.C."/>
            <person name="O'Connor E."/>
            <person name="Balint B."/>
            <person name="Krizsan K."/>
            <person name="Kiss B."/>
            <person name="Hess J."/>
            <person name="Varga T."/>
            <person name="Slot J."/>
            <person name="Riley R."/>
            <person name="Boka B."/>
            <person name="Rigling D."/>
            <person name="Barry K."/>
            <person name="Lee J."/>
            <person name="Mihaltcheva S."/>
            <person name="LaButti K."/>
            <person name="Lipzen A."/>
            <person name="Waldron R."/>
            <person name="Moloney N.M."/>
            <person name="Sperisen C."/>
            <person name="Kredics L."/>
            <person name="Vagvoelgyi C."/>
            <person name="Patrignani A."/>
            <person name="Fitzpatrick D."/>
            <person name="Nagy I."/>
            <person name="Doyle S."/>
            <person name="Anderson J.B."/>
            <person name="Grigoriev I.V."/>
            <person name="Gueldener U."/>
            <person name="Muensterkoetter M."/>
            <person name="Nagy L.G."/>
        </authorList>
    </citation>
    <scope>NUCLEOTIDE SEQUENCE [LARGE SCALE GENOMIC DNA]</scope>
    <source>
        <strain evidence="3">28-4</strain>
    </source>
</reference>
<dbReference type="InterPro" id="IPR001810">
    <property type="entry name" value="F-box_dom"/>
</dbReference>
<sequence length="335" mass="37168">MQVLDLPHELLSYIVHFADPDTLRALCLTEKRILYNIACDFLWGNAAVVFGTDQNPKPNLFSFDSERLAAIRSLCVVVDGYFDVCLSSFTSVLASMNNINRVRLSLEELEVHGPDTCGDAGCRDVLHLAGTLECPFSSLEELVLDIPLSQDMHPKLLQLIPAFPLLNNSPIVSRANETSIELARRIYEIHSPRYSQLGLTDKPLCGMQIWIWLFETPFYESSSLSSTDLVSDSVLAEHSVYRGLETETIKQSAAQVLLFLSSCSMRIHHRGTTIDGGKAGEGWARFRGIYGQRAMKLPAVDAKGAYTTENVADVAGTSKVLREVARMRLLALSRD</sequence>
<keyword evidence="3" id="KW-1185">Reference proteome</keyword>
<evidence type="ECO:0000313" key="3">
    <source>
        <dbReference type="Proteomes" id="UP000218334"/>
    </source>
</evidence>
<evidence type="ECO:0000313" key="2">
    <source>
        <dbReference type="EMBL" id="PBK64954.1"/>
    </source>
</evidence>
<dbReference type="EMBL" id="KZ293448">
    <property type="protein sequence ID" value="PBK64954.1"/>
    <property type="molecule type" value="Genomic_DNA"/>
</dbReference>
<accession>A0A2H3B7W4</accession>
<feature type="domain" description="F-box" evidence="1">
    <location>
        <begin position="1"/>
        <end position="46"/>
    </location>
</feature>